<dbReference type="PROSITE" id="PS50943">
    <property type="entry name" value="HTH_CROC1"/>
    <property type="match status" value="1"/>
</dbReference>
<dbReference type="Pfam" id="PF21259">
    <property type="entry name" value="Rgg_C"/>
    <property type="match status" value="1"/>
</dbReference>
<evidence type="ECO:0000313" key="2">
    <source>
        <dbReference type="EMBL" id="GEK90761.1"/>
    </source>
</evidence>
<sequence length="289" mass="34456">METADNIGATFRVLRKERGFTLKEMSEGIISYSYLSKFEKGETQISLQNFIQLARRLNMTVDEILYFSKSKMINNVAFFQKVSMAHSKRDLPVLKNYLHDEQRLFEETNIDYHKYNAIMLAVTIRDIDENFSIEEYDPNVLVDYLLSCYFWSTYEISLFGNVLPIFKKDLLIVLLKETEKRITEYRVLKRNYRELIRSIENACIIFLRRKEVDQAEYLSEFLETITERSYYFEKIRKLFIDSVIKLAQEDFEEGEREARQVIATMAVFDEAFAKNHALELETFLEIYKH</sequence>
<dbReference type="GO" id="GO:0003677">
    <property type="term" value="F:DNA binding"/>
    <property type="evidence" value="ECO:0007669"/>
    <property type="project" value="InterPro"/>
</dbReference>
<keyword evidence="3" id="KW-1185">Reference proteome</keyword>
<dbReference type="PANTHER" id="PTHR37038">
    <property type="entry name" value="TRANSCRIPTIONAL REGULATOR-RELATED"/>
    <property type="match status" value="1"/>
</dbReference>
<evidence type="ECO:0000313" key="3">
    <source>
        <dbReference type="Proteomes" id="UP000321662"/>
    </source>
</evidence>
<dbReference type="SMART" id="SM00530">
    <property type="entry name" value="HTH_XRE"/>
    <property type="match status" value="1"/>
</dbReference>
<feature type="domain" description="HTH cro/C1-type" evidence="1">
    <location>
        <begin position="11"/>
        <end position="64"/>
    </location>
</feature>
<dbReference type="Pfam" id="PF01381">
    <property type="entry name" value="HTH_3"/>
    <property type="match status" value="1"/>
</dbReference>
<dbReference type="InterPro" id="IPR001387">
    <property type="entry name" value="Cro/C1-type_HTH"/>
</dbReference>
<dbReference type="RefSeq" id="WP_146923244.1">
    <property type="nucleotide sequence ID" value="NZ_BJUY01000003.1"/>
</dbReference>
<dbReference type="EMBL" id="BJUY01000003">
    <property type="protein sequence ID" value="GEK90761.1"/>
    <property type="molecule type" value="Genomic_DNA"/>
</dbReference>
<dbReference type="SUPFAM" id="SSF47413">
    <property type="entry name" value="lambda repressor-like DNA-binding domains"/>
    <property type="match status" value="1"/>
</dbReference>
<dbReference type="CDD" id="cd00093">
    <property type="entry name" value="HTH_XRE"/>
    <property type="match status" value="1"/>
</dbReference>
<name>A0A511AUI8_9LACT</name>
<comment type="caution">
    <text evidence="2">The sequence shown here is derived from an EMBL/GenBank/DDBJ whole genome shotgun (WGS) entry which is preliminary data.</text>
</comment>
<dbReference type="InterPro" id="IPR010057">
    <property type="entry name" value="Transcription_activator_Rgg_C"/>
</dbReference>
<dbReference type="InterPro" id="IPR010982">
    <property type="entry name" value="Lambda_DNA-bd_dom_sf"/>
</dbReference>
<dbReference type="AlphaFoldDB" id="A0A511AUI8"/>
<protein>
    <submittedName>
        <fullName evidence="2">Transcriptional regulator</fullName>
    </submittedName>
</protein>
<dbReference type="InterPro" id="IPR053163">
    <property type="entry name" value="HTH-type_regulator_Rgg"/>
</dbReference>
<dbReference type="NCBIfam" id="TIGR01716">
    <property type="entry name" value="RGG_Cterm"/>
    <property type="match status" value="1"/>
</dbReference>
<proteinExistence type="predicted"/>
<dbReference type="InterPro" id="IPR011990">
    <property type="entry name" value="TPR-like_helical_dom_sf"/>
</dbReference>
<dbReference type="Proteomes" id="UP000321662">
    <property type="component" value="Unassembled WGS sequence"/>
</dbReference>
<dbReference type="OrthoDB" id="34624at2"/>
<reference evidence="2 3" key="1">
    <citation type="submission" date="2019-07" db="EMBL/GenBank/DDBJ databases">
        <title>Whole genome shotgun sequence of Alkalibacterium kapii NBRC 103247.</title>
        <authorList>
            <person name="Hosoyama A."/>
            <person name="Uohara A."/>
            <person name="Ohji S."/>
            <person name="Ichikawa N."/>
        </authorList>
    </citation>
    <scope>NUCLEOTIDE SEQUENCE [LARGE SCALE GENOMIC DNA]</scope>
    <source>
        <strain evidence="2 3">NBRC 103247</strain>
    </source>
</reference>
<organism evidence="2 3">
    <name type="scientific">Alkalibacterium kapii</name>
    <dbReference type="NCBI Taxonomy" id="426704"/>
    <lineage>
        <taxon>Bacteria</taxon>
        <taxon>Bacillati</taxon>
        <taxon>Bacillota</taxon>
        <taxon>Bacilli</taxon>
        <taxon>Lactobacillales</taxon>
        <taxon>Carnobacteriaceae</taxon>
        <taxon>Alkalibacterium</taxon>
    </lineage>
</organism>
<dbReference type="PANTHER" id="PTHR37038:SF12">
    <property type="entry name" value="TRANSCRIPTIONAL REGULATOR"/>
    <property type="match status" value="1"/>
</dbReference>
<evidence type="ECO:0000259" key="1">
    <source>
        <dbReference type="PROSITE" id="PS50943"/>
    </source>
</evidence>
<dbReference type="Gene3D" id="1.25.40.10">
    <property type="entry name" value="Tetratricopeptide repeat domain"/>
    <property type="match status" value="1"/>
</dbReference>
<accession>A0A511AUI8</accession>
<gene>
    <name evidence="2" type="primary">ywdE</name>
    <name evidence="2" type="ORF">AKA01nite_03830</name>
</gene>